<feature type="compositionally biased region" description="Acidic residues" evidence="2">
    <location>
        <begin position="1"/>
        <end position="11"/>
    </location>
</feature>
<dbReference type="SUPFAM" id="SSF47413">
    <property type="entry name" value="lambda repressor-like DNA-binding domains"/>
    <property type="match status" value="1"/>
</dbReference>
<dbReference type="PANTHER" id="PTHR46797">
    <property type="entry name" value="HTH-TYPE TRANSCRIPTIONAL REGULATOR"/>
    <property type="match status" value="1"/>
</dbReference>
<evidence type="ECO:0000313" key="5">
    <source>
        <dbReference type="Proteomes" id="UP001571476"/>
    </source>
</evidence>
<name>A0ABV4SMV2_9ACTN</name>
<dbReference type="CDD" id="cd00093">
    <property type="entry name" value="HTH_XRE"/>
    <property type="match status" value="1"/>
</dbReference>
<dbReference type="InterPro" id="IPR050807">
    <property type="entry name" value="TransReg_Diox_bact_type"/>
</dbReference>
<dbReference type="SMART" id="SM00530">
    <property type="entry name" value="HTH_XRE"/>
    <property type="match status" value="1"/>
</dbReference>
<dbReference type="EMBL" id="JBGOSP010000013">
    <property type="protein sequence ID" value="MFA3839516.1"/>
    <property type="molecule type" value="Genomic_DNA"/>
</dbReference>
<dbReference type="Proteomes" id="UP001571476">
    <property type="component" value="Unassembled WGS sequence"/>
</dbReference>
<dbReference type="RefSeq" id="WP_372564302.1">
    <property type="nucleotide sequence ID" value="NZ_JBGOSP010000013.1"/>
</dbReference>
<organism evidence="4 5">
    <name type="scientific">Streptomyces aureus</name>
    <dbReference type="NCBI Taxonomy" id="193461"/>
    <lineage>
        <taxon>Bacteria</taxon>
        <taxon>Bacillati</taxon>
        <taxon>Actinomycetota</taxon>
        <taxon>Actinomycetes</taxon>
        <taxon>Kitasatosporales</taxon>
        <taxon>Streptomycetaceae</taxon>
        <taxon>Streptomyces</taxon>
    </lineage>
</organism>
<protein>
    <submittedName>
        <fullName evidence="4">Helix-turn-helix domain-containing protein</fullName>
    </submittedName>
</protein>
<gene>
    <name evidence="4" type="ORF">ACEG43_25645</name>
</gene>
<dbReference type="Gene3D" id="1.10.260.40">
    <property type="entry name" value="lambda repressor-like DNA-binding domains"/>
    <property type="match status" value="1"/>
</dbReference>
<dbReference type="Pfam" id="PF01381">
    <property type="entry name" value="HTH_3"/>
    <property type="match status" value="1"/>
</dbReference>
<feature type="domain" description="HTH cro/C1-type" evidence="3">
    <location>
        <begin position="35"/>
        <end position="89"/>
    </location>
</feature>
<accession>A0ABV4SMV2</accession>
<reference evidence="4 5" key="1">
    <citation type="submission" date="2024-08" db="EMBL/GenBank/DDBJ databases">
        <title>Genome sequence of Streptomyces aureus CACIA-1.46HGO.</title>
        <authorList>
            <person name="Evangelista-Martinez Z."/>
        </authorList>
    </citation>
    <scope>NUCLEOTIDE SEQUENCE [LARGE SCALE GENOMIC DNA]</scope>
    <source>
        <strain evidence="4 5">CACIA-1.46HGO</strain>
    </source>
</reference>
<dbReference type="SUPFAM" id="SSF51182">
    <property type="entry name" value="RmlC-like cupins"/>
    <property type="match status" value="1"/>
</dbReference>
<dbReference type="PROSITE" id="PS50943">
    <property type="entry name" value="HTH_CROC1"/>
    <property type="match status" value="1"/>
</dbReference>
<dbReference type="InterPro" id="IPR001387">
    <property type="entry name" value="Cro/C1-type_HTH"/>
</dbReference>
<dbReference type="InterPro" id="IPR013096">
    <property type="entry name" value="Cupin_2"/>
</dbReference>
<dbReference type="Gene3D" id="2.60.120.10">
    <property type="entry name" value="Jelly Rolls"/>
    <property type="match status" value="1"/>
</dbReference>
<keyword evidence="5" id="KW-1185">Reference proteome</keyword>
<evidence type="ECO:0000259" key="3">
    <source>
        <dbReference type="PROSITE" id="PS50943"/>
    </source>
</evidence>
<evidence type="ECO:0000313" key="4">
    <source>
        <dbReference type="EMBL" id="MFA3839516.1"/>
    </source>
</evidence>
<evidence type="ECO:0000256" key="1">
    <source>
        <dbReference type="ARBA" id="ARBA00023125"/>
    </source>
</evidence>
<dbReference type="CDD" id="cd02209">
    <property type="entry name" value="cupin_XRE_C"/>
    <property type="match status" value="1"/>
</dbReference>
<feature type="region of interest" description="Disordered" evidence="2">
    <location>
        <begin position="1"/>
        <end position="21"/>
    </location>
</feature>
<dbReference type="InterPro" id="IPR011051">
    <property type="entry name" value="RmlC_Cupin_sf"/>
</dbReference>
<comment type="caution">
    <text evidence="4">The sequence shown here is derived from an EMBL/GenBank/DDBJ whole genome shotgun (WGS) entry which is preliminary data.</text>
</comment>
<dbReference type="InterPro" id="IPR010982">
    <property type="entry name" value="Lambda_DNA-bd_dom_sf"/>
</dbReference>
<sequence length="213" mass="23429">MRATPGEDDPEAAGQFEDGPGELERNLGQIIAERVREYRRQSGWTVGHLAELTGLSKGMLSKVENAQASPSLTTLVRLSEALSVPITAFFRGLDEEHDLLYIPAGTGLEIMHKGAMRGRAYQLLGRMRSPHDRFEPVLVTLTERTAVFPLYQHAGTELLYMLEGEMEYGYGAARYTLKPGDALQFVGEVTHGPVALIDLPVRFLAIKSTVTDG</sequence>
<keyword evidence="1" id="KW-0238">DNA-binding</keyword>
<dbReference type="PANTHER" id="PTHR46797:SF1">
    <property type="entry name" value="METHYLPHOSPHONATE SYNTHASE"/>
    <property type="match status" value="1"/>
</dbReference>
<dbReference type="InterPro" id="IPR014710">
    <property type="entry name" value="RmlC-like_jellyroll"/>
</dbReference>
<proteinExistence type="predicted"/>
<dbReference type="Pfam" id="PF07883">
    <property type="entry name" value="Cupin_2"/>
    <property type="match status" value="1"/>
</dbReference>
<evidence type="ECO:0000256" key="2">
    <source>
        <dbReference type="SAM" id="MobiDB-lite"/>
    </source>
</evidence>